<dbReference type="Pfam" id="PF00466">
    <property type="entry name" value="Ribosomal_L10"/>
    <property type="match status" value="1"/>
</dbReference>
<dbReference type="InterPro" id="IPR047865">
    <property type="entry name" value="Ribosomal_uL10_bac_type"/>
</dbReference>
<gene>
    <name evidence="7" type="primary">rplJ</name>
    <name evidence="8" type="ORF">EHS11_14155</name>
</gene>
<dbReference type="NCBIfam" id="NF000955">
    <property type="entry name" value="PRK00099.1-1"/>
    <property type="match status" value="1"/>
</dbReference>
<keyword evidence="9" id="KW-1185">Reference proteome</keyword>
<dbReference type="GO" id="GO:0070180">
    <property type="term" value="F:large ribosomal subunit rRNA binding"/>
    <property type="evidence" value="ECO:0007669"/>
    <property type="project" value="UniProtKB-UniRule"/>
</dbReference>
<sequence length="176" mass="18836">MANAAKIEAVADLKEKLEKGPNFILASYSGLTVEDMTNLRAKLRKEGSTMKVIKNNLFLRALKESSAHKDKTIEFGDIYKGPLAAIFSTESLPAVAKVCKDFAKDKKELEVKTGFMDGQVLDKTGVEAIAGLPSKQELLSQIARGLNAPATQIASGVNQIMASLARAINAVGEKNG</sequence>
<dbReference type="GO" id="GO:1990904">
    <property type="term" value="C:ribonucleoprotein complex"/>
    <property type="evidence" value="ECO:0007669"/>
    <property type="project" value="UniProtKB-KW"/>
</dbReference>
<comment type="subunit">
    <text evidence="7">Part of the ribosomal stalk of the 50S ribosomal subunit. The N-terminus interacts with L11 and the large rRNA to form the base of the stalk. The C-terminus forms an elongated spine to which L12 dimers bind in a sequential fashion forming a multimeric L10(L12)X complex.</text>
</comment>
<proteinExistence type="inferred from homology"/>
<dbReference type="Gene3D" id="3.30.70.1730">
    <property type="match status" value="1"/>
</dbReference>
<evidence type="ECO:0000256" key="3">
    <source>
        <dbReference type="ARBA" id="ARBA00022730"/>
    </source>
</evidence>
<dbReference type="GO" id="GO:0005840">
    <property type="term" value="C:ribosome"/>
    <property type="evidence" value="ECO:0007669"/>
    <property type="project" value="UniProtKB-KW"/>
</dbReference>
<evidence type="ECO:0000256" key="7">
    <source>
        <dbReference type="HAMAP-Rule" id="MF_00362"/>
    </source>
</evidence>
<dbReference type="HAMAP" id="MF_00362">
    <property type="entry name" value="Ribosomal_uL10"/>
    <property type="match status" value="1"/>
</dbReference>
<protein>
    <recommendedName>
        <fullName evidence="6 7">Large ribosomal subunit protein uL10</fullName>
    </recommendedName>
</protein>
<accession>A0A4R9LM91</accession>
<dbReference type="InterPro" id="IPR022973">
    <property type="entry name" value="Ribosomal_uL10_bac"/>
</dbReference>
<comment type="caution">
    <text evidence="8">The sequence shown here is derived from an EMBL/GenBank/DDBJ whole genome shotgun (WGS) entry which is preliminary data.</text>
</comment>
<keyword evidence="3 7" id="KW-0699">rRNA-binding</keyword>
<dbReference type="PANTHER" id="PTHR11560">
    <property type="entry name" value="39S RIBOSOMAL PROTEIN L10, MITOCHONDRIAL"/>
    <property type="match status" value="1"/>
</dbReference>
<dbReference type="InterPro" id="IPR043141">
    <property type="entry name" value="Ribosomal_uL10-like_sf"/>
</dbReference>
<dbReference type="InterPro" id="IPR001790">
    <property type="entry name" value="Ribosomal_uL10"/>
</dbReference>
<dbReference type="Proteomes" id="UP000298264">
    <property type="component" value="Unassembled WGS sequence"/>
</dbReference>
<dbReference type="GO" id="GO:0006412">
    <property type="term" value="P:translation"/>
    <property type="evidence" value="ECO:0007669"/>
    <property type="project" value="UniProtKB-UniRule"/>
</dbReference>
<reference evidence="8" key="1">
    <citation type="journal article" date="2019" name="PLoS Negl. Trop. Dis.">
        <title>Revisiting the worldwide diversity of Leptospira species in the environment.</title>
        <authorList>
            <person name="Vincent A.T."/>
            <person name="Schiettekatte O."/>
            <person name="Bourhy P."/>
            <person name="Veyrier F.J."/>
            <person name="Picardeau M."/>
        </authorList>
    </citation>
    <scope>NUCLEOTIDE SEQUENCE [LARGE SCALE GENOMIC DNA]</scope>
    <source>
        <strain evidence="8">201400974</strain>
    </source>
</reference>
<keyword evidence="4 7" id="KW-0689">Ribosomal protein</keyword>
<evidence type="ECO:0000256" key="4">
    <source>
        <dbReference type="ARBA" id="ARBA00022980"/>
    </source>
</evidence>
<dbReference type="CDD" id="cd05797">
    <property type="entry name" value="Ribosomal_L10"/>
    <property type="match status" value="1"/>
</dbReference>
<comment type="function">
    <text evidence="1 7">Forms part of the ribosomal stalk, playing a central role in the interaction of the ribosome with GTP-bound translation factors.</text>
</comment>
<keyword evidence="7" id="KW-0694">RNA-binding</keyword>
<evidence type="ECO:0000313" key="9">
    <source>
        <dbReference type="Proteomes" id="UP000298264"/>
    </source>
</evidence>
<dbReference type="Gene3D" id="6.10.250.290">
    <property type="match status" value="1"/>
</dbReference>
<evidence type="ECO:0000256" key="1">
    <source>
        <dbReference type="ARBA" id="ARBA00002633"/>
    </source>
</evidence>
<dbReference type="AlphaFoldDB" id="A0A4R9LM91"/>
<keyword evidence="5 7" id="KW-0687">Ribonucleoprotein</keyword>
<dbReference type="OrthoDB" id="9808307at2"/>
<evidence type="ECO:0000256" key="6">
    <source>
        <dbReference type="ARBA" id="ARBA00035202"/>
    </source>
</evidence>
<dbReference type="EMBL" id="RQHV01000061">
    <property type="protein sequence ID" value="TGN08074.1"/>
    <property type="molecule type" value="Genomic_DNA"/>
</dbReference>
<evidence type="ECO:0000256" key="2">
    <source>
        <dbReference type="ARBA" id="ARBA00008889"/>
    </source>
</evidence>
<name>A0A4R9LM91_9LEPT</name>
<organism evidence="8 9">
    <name type="scientific">Leptospira ilyithenensis</name>
    <dbReference type="NCBI Taxonomy" id="2484901"/>
    <lineage>
        <taxon>Bacteria</taxon>
        <taxon>Pseudomonadati</taxon>
        <taxon>Spirochaetota</taxon>
        <taxon>Spirochaetia</taxon>
        <taxon>Leptospirales</taxon>
        <taxon>Leptospiraceae</taxon>
        <taxon>Leptospira</taxon>
    </lineage>
</organism>
<evidence type="ECO:0000256" key="5">
    <source>
        <dbReference type="ARBA" id="ARBA00023274"/>
    </source>
</evidence>
<evidence type="ECO:0000313" key="8">
    <source>
        <dbReference type="EMBL" id="TGN08074.1"/>
    </source>
</evidence>
<dbReference type="RefSeq" id="WP_135765049.1">
    <property type="nucleotide sequence ID" value="NZ_RQHV01000061.1"/>
</dbReference>
<comment type="similarity">
    <text evidence="2 7">Belongs to the universal ribosomal protein uL10 family.</text>
</comment>
<dbReference type="SUPFAM" id="SSF160369">
    <property type="entry name" value="Ribosomal protein L10-like"/>
    <property type="match status" value="1"/>
</dbReference>